<dbReference type="Gene3D" id="3.30.110.20">
    <property type="entry name" value="Alba-like domain"/>
    <property type="match status" value="2"/>
</dbReference>
<gene>
    <name evidence="2" type="ORF">ACAT0790_LOCUS16166</name>
</gene>
<accession>A0A7S1M3D6</accession>
<reference evidence="2" key="1">
    <citation type="submission" date="2021-01" db="EMBL/GenBank/DDBJ databases">
        <authorList>
            <person name="Corre E."/>
            <person name="Pelletier E."/>
            <person name="Niang G."/>
            <person name="Scheremetjew M."/>
            <person name="Finn R."/>
            <person name="Kale V."/>
            <person name="Holt S."/>
            <person name="Cochrane G."/>
            <person name="Meng A."/>
            <person name="Brown T."/>
            <person name="Cohen L."/>
        </authorList>
    </citation>
    <scope>NUCLEOTIDE SEQUENCE</scope>
    <source>
        <strain evidence="2">OF101</strain>
    </source>
</reference>
<dbReference type="InterPro" id="IPR036882">
    <property type="entry name" value="Alba-like_dom_sf"/>
</dbReference>
<dbReference type="GO" id="GO:0003723">
    <property type="term" value="F:RNA binding"/>
    <property type="evidence" value="ECO:0007669"/>
    <property type="project" value="UniProtKB-KW"/>
</dbReference>
<dbReference type="PANTHER" id="PTHR35331:SF1">
    <property type="entry name" value="STAGE V SPORULATION PROTEIN S"/>
    <property type="match status" value="1"/>
</dbReference>
<dbReference type="InterPro" id="IPR007347">
    <property type="entry name" value="SpoVS"/>
</dbReference>
<dbReference type="EMBL" id="HBGE01026882">
    <property type="protein sequence ID" value="CAD9118775.1"/>
    <property type="molecule type" value="Transcribed_RNA"/>
</dbReference>
<proteinExistence type="predicted"/>
<name>A0A7S1M3D6_ALECA</name>
<evidence type="ECO:0000313" key="2">
    <source>
        <dbReference type="EMBL" id="CAD9118775.1"/>
    </source>
</evidence>
<evidence type="ECO:0000256" key="1">
    <source>
        <dbReference type="ARBA" id="ARBA00022884"/>
    </source>
</evidence>
<sequence>MALRRAALSRLSCNVAALVSESARASGRRWVAAASSSSAPPLVATRTSNVGKLAGAIAGRMRNKEPSVISAIGPSASYMALKAVVIANGYVREHNPGKSLAVVPEKQQIEGGPEGRQETFGWALEVCSVEDPGPVDKPEIFAAGKTNVGHMAGLMANILNRESVVTVGGMGAEAMSSVLKSTIIAQKYVEKAGIEDTLALVPRLDQFEEHNEERTRMLLTCTLKPRSPKGDAL</sequence>
<dbReference type="PANTHER" id="PTHR35331">
    <property type="entry name" value="STAGE V SPORULATION PROTEIN S"/>
    <property type="match status" value="1"/>
</dbReference>
<keyword evidence="1" id="KW-0694">RNA-binding</keyword>
<protein>
    <submittedName>
        <fullName evidence="2">Uncharacterized protein</fullName>
    </submittedName>
</protein>
<dbReference type="AlphaFoldDB" id="A0A7S1M3D6"/>
<dbReference type="Pfam" id="PF04232">
    <property type="entry name" value="SpoVS"/>
    <property type="match status" value="2"/>
</dbReference>
<organism evidence="2">
    <name type="scientific">Alexandrium catenella</name>
    <name type="common">Red tide dinoflagellate</name>
    <name type="synonym">Gonyaulax catenella</name>
    <dbReference type="NCBI Taxonomy" id="2925"/>
    <lineage>
        <taxon>Eukaryota</taxon>
        <taxon>Sar</taxon>
        <taxon>Alveolata</taxon>
        <taxon>Dinophyceae</taxon>
        <taxon>Gonyaulacales</taxon>
        <taxon>Pyrocystaceae</taxon>
        <taxon>Alexandrium</taxon>
    </lineage>
</organism>